<reference evidence="4 5" key="1">
    <citation type="submission" date="2024-09" db="EMBL/GenBank/DDBJ databases">
        <authorList>
            <person name="Sun Q."/>
            <person name="Mori K."/>
        </authorList>
    </citation>
    <scope>NUCLEOTIDE SEQUENCE [LARGE SCALE GENOMIC DNA]</scope>
    <source>
        <strain evidence="4 5">TBRC 3947</strain>
    </source>
</reference>
<evidence type="ECO:0000313" key="4">
    <source>
        <dbReference type="EMBL" id="MFC0527642.1"/>
    </source>
</evidence>
<feature type="domain" description="Hydantoinase A/oxoprolinase" evidence="1">
    <location>
        <begin position="216"/>
        <end position="499"/>
    </location>
</feature>
<evidence type="ECO:0000313" key="5">
    <source>
        <dbReference type="Proteomes" id="UP001589867"/>
    </source>
</evidence>
<feature type="domain" description="Acetophenone carboxylase-like C-terminal" evidence="3">
    <location>
        <begin position="526"/>
        <end position="693"/>
    </location>
</feature>
<dbReference type="InterPro" id="IPR045079">
    <property type="entry name" value="Oxoprolinase-like"/>
</dbReference>
<feature type="domain" description="Hydantoinase/oxoprolinase N-terminal" evidence="2">
    <location>
        <begin position="8"/>
        <end position="195"/>
    </location>
</feature>
<organism evidence="4 5">
    <name type="scientific">Phytohabitans kaempferiae</name>
    <dbReference type="NCBI Taxonomy" id="1620943"/>
    <lineage>
        <taxon>Bacteria</taxon>
        <taxon>Bacillati</taxon>
        <taxon>Actinomycetota</taxon>
        <taxon>Actinomycetes</taxon>
        <taxon>Micromonosporales</taxon>
        <taxon>Micromonosporaceae</taxon>
    </lineage>
</organism>
<name>A0ABV6LZB7_9ACTN</name>
<dbReference type="Pfam" id="PF05378">
    <property type="entry name" value="Hydant_A_N"/>
    <property type="match status" value="1"/>
</dbReference>
<dbReference type="PANTHER" id="PTHR11365:SF23">
    <property type="entry name" value="HYPOTHETICAL 5-OXOPROLINASE (EUROFUNG)-RELATED"/>
    <property type="match status" value="1"/>
</dbReference>
<dbReference type="InterPro" id="IPR002821">
    <property type="entry name" value="Hydantoinase_A"/>
</dbReference>
<dbReference type="Pfam" id="PF01968">
    <property type="entry name" value="Hydantoinase_A"/>
    <property type="match status" value="1"/>
</dbReference>
<dbReference type="EMBL" id="JBHLUH010000009">
    <property type="protein sequence ID" value="MFC0527642.1"/>
    <property type="molecule type" value="Genomic_DNA"/>
</dbReference>
<sequence>MSARTFSVGTDIGGTFTDMVVLDDQSVLRLFKLPTTPEDRSQGVIDGFKLAAEQYGMSLEDFTRAVRYFAHGTTAATNALIERKGSTTGLITTRGFADTLAVQRAMGSWTGLDSESGHYSRRRNPAPIVDRRHIVEVDERLGFGGTEVVALDHEQVRAAARQLREAGVEAVAICFLWAFVRPDHELAAAEVVREEWPEVFLTLSSDIAPVIGEYERTATAVVNSYLGPVINRYVGLLERRLRDNGFTGDFTVMDSAGGVMDSAQAADRAVELLASGPAGGVLASAALARRLGYPNVITSDMGGTSFDVGLIVDGEPLVATSSVDGGYHLAAPRIQITAVGSGGGSIAAVDEDGVLVVGPESAGAVPGPACYGRGGTRPTVTDADVTLGIIDPEYFLGGRIPLRRELAEEAIGKHVAEPLGLPVDEAAAGVRSVVDNQMADLLRTVTIQQGYDPRDFVLFAYGGAGPAHAYSFAREAGIDTIVVPYTATVNSAYGAVSSDRYRGVQISDPQRTPPRADRPAEFLDVERINRTFGELVERCRREMGDHPGLRTSRLLYFRFRKQTHELPILVPDRDLTPDDLDELVRQFHSRYERIYGEGTSLPEAGIEINTFRVEGRIPGDVSAASRDWSEEASTVDAARLGQRSVLFGRQRLDTAVYRGERLPRQADLAGPAILEFPGTTVVVGPDQHARVDGEGNIIITLTDASGAGAAR</sequence>
<dbReference type="InterPro" id="IPR008040">
    <property type="entry name" value="Hydant_A_N"/>
</dbReference>
<proteinExistence type="predicted"/>
<protein>
    <submittedName>
        <fullName evidence="4">Hydantoinase/oxoprolinase family protein</fullName>
    </submittedName>
</protein>
<dbReference type="Proteomes" id="UP001589867">
    <property type="component" value="Unassembled WGS sequence"/>
</dbReference>
<evidence type="ECO:0000259" key="2">
    <source>
        <dbReference type="Pfam" id="PF05378"/>
    </source>
</evidence>
<dbReference type="Pfam" id="PF19278">
    <property type="entry name" value="Hydant_A_C"/>
    <property type="match status" value="1"/>
</dbReference>
<accession>A0ABV6LZB7</accession>
<evidence type="ECO:0000259" key="3">
    <source>
        <dbReference type="Pfam" id="PF19278"/>
    </source>
</evidence>
<comment type="caution">
    <text evidence="4">The sequence shown here is derived from an EMBL/GenBank/DDBJ whole genome shotgun (WGS) entry which is preliminary data.</text>
</comment>
<dbReference type="PANTHER" id="PTHR11365">
    <property type="entry name" value="5-OXOPROLINASE RELATED"/>
    <property type="match status" value="1"/>
</dbReference>
<evidence type="ECO:0000259" key="1">
    <source>
        <dbReference type="Pfam" id="PF01968"/>
    </source>
</evidence>
<keyword evidence="5" id="KW-1185">Reference proteome</keyword>
<dbReference type="InterPro" id="IPR049517">
    <property type="entry name" value="ACX-like_C"/>
</dbReference>
<dbReference type="RefSeq" id="WP_377247941.1">
    <property type="nucleotide sequence ID" value="NZ_JBHLUH010000009.1"/>
</dbReference>
<gene>
    <name evidence="4" type="ORF">ACFFIA_08220</name>
</gene>